<comment type="caution">
    <text evidence="9">The sequence shown here is derived from an EMBL/GenBank/DDBJ whole genome shotgun (WGS) entry which is preliminary data.</text>
</comment>
<evidence type="ECO:0000256" key="5">
    <source>
        <dbReference type="ARBA" id="ARBA00023128"/>
    </source>
</evidence>
<dbReference type="Proteomes" id="UP001165120">
    <property type="component" value="Unassembled WGS sequence"/>
</dbReference>
<keyword evidence="5 7" id="KW-0496">Mitochondrion</keyword>
<dbReference type="Pfam" id="PF02410">
    <property type="entry name" value="RsfS"/>
    <property type="match status" value="1"/>
</dbReference>
<dbReference type="PANTHER" id="PTHR28087:SF1">
    <property type="entry name" value="ATPASE SYNTHESIS PROTEIN 25, MITOCHONDRIAL"/>
    <property type="match status" value="1"/>
</dbReference>
<sequence length="591" mass="68198">MLKGIVNPTVRRLVKQPLSASCCLYISNRSTLTSIRNQSTLKSTEIEPQNEGASSTTTTTTTVSDLPWYMRPEESPSISSPLRQIEIPDLPQDSPNTLKQIIEFTANELGIINLQIFDLRNIQNKENGSKDIAKFMIIGTGKSSKHLQKATTELQFFLKHELNKLTKPEGLVKKADLFKFQRRLKKKGKKGPNYANNDYGSSPNTWVMIDCKTDDIFVHFLTSDRRNDLRLEEIWGNAKDVNATKYLNNSNNARNDDDIFKGIRYYHTLNRTSQNKSKILNQIKFFSTRSNSLNQSKLIEFDSSINSDLLNRENWNKRFNLLSNLHINDSNNYPFSLIIDHFDALIINGFTINLKEFINFINIILQSPEINKISKNPLEIFHKRYELISNFINNNNPKITEKDNKNLTNIEIDSISEKLLPLLILTGTQFDNSNFITISKINKNFETLTKFNEDEISNTKLLYNSVIISNLKNLINSLIINSNDLQFKNTKNLDLIFFNLFLTSNEIESKHLLMELLNKNEFNLVIIYLKYSILTNNSKNCFKIIDEILPVLINLKLIDFKNKEWIKIVNCLLDICDPIGTNFKDLRSKLS</sequence>
<reference evidence="9" key="1">
    <citation type="submission" date="2023-04" db="EMBL/GenBank/DDBJ databases">
        <title>Candida boidinii NBRC 10035.</title>
        <authorList>
            <person name="Ichikawa N."/>
            <person name="Sato H."/>
            <person name="Tonouchi N."/>
        </authorList>
    </citation>
    <scope>NUCLEOTIDE SEQUENCE</scope>
    <source>
        <strain evidence="9">NBRC 10035</strain>
    </source>
</reference>
<evidence type="ECO:0000256" key="4">
    <source>
        <dbReference type="ARBA" id="ARBA00022946"/>
    </source>
</evidence>
<proteinExistence type="inferred from homology"/>
<evidence type="ECO:0000256" key="3">
    <source>
        <dbReference type="ARBA" id="ARBA00022792"/>
    </source>
</evidence>
<name>A0A9W6SWK0_CANBO</name>
<evidence type="ECO:0000256" key="1">
    <source>
        <dbReference type="ARBA" id="ARBA00004443"/>
    </source>
</evidence>
<dbReference type="InterPro" id="IPR040152">
    <property type="entry name" value="Atp25"/>
</dbReference>
<organism evidence="9 10">
    <name type="scientific">Candida boidinii</name>
    <name type="common">Yeast</name>
    <dbReference type="NCBI Taxonomy" id="5477"/>
    <lineage>
        <taxon>Eukaryota</taxon>
        <taxon>Fungi</taxon>
        <taxon>Dikarya</taxon>
        <taxon>Ascomycota</taxon>
        <taxon>Saccharomycotina</taxon>
        <taxon>Pichiomycetes</taxon>
        <taxon>Pichiales</taxon>
        <taxon>Pichiaceae</taxon>
        <taxon>Ogataea</taxon>
        <taxon>Ogataea/Candida clade</taxon>
    </lineage>
</organism>
<keyword evidence="3 7" id="KW-0999">Mitochondrion inner membrane</keyword>
<keyword evidence="10" id="KW-1185">Reference proteome</keyword>
<evidence type="ECO:0000256" key="2">
    <source>
        <dbReference type="ARBA" id="ARBA00010787"/>
    </source>
</evidence>
<gene>
    <name evidence="9" type="ORF">Cboi02_000155500</name>
</gene>
<dbReference type="GO" id="GO:0005743">
    <property type="term" value="C:mitochondrial inner membrane"/>
    <property type="evidence" value="ECO:0007669"/>
    <property type="project" value="UniProtKB-SubCell"/>
</dbReference>
<dbReference type="GO" id="GO:0048255">
    <property type="term" value="P:mRNA stabilization"/>
    <property type="evidence" value="ECO:0007669"/>
    <property type="project" value="TreeGrafter"/>
</dbReference>
<evidence type="ECO:0000313" key="10">
    <source>
        <dbReference type="Proteomes" id="UP001165120"/>
    </source>
</evidence>
<dbReference type="AlphaFoldDB" id="A0A9W6SWK0"/>
<dbReference type="Gene3D" id="3.30.460.10">
    <property type="entry name" value="Beta Polymerase, domain 2"/>
    <property type="match status" value="1"/>
</dbReference>
<comment type="similarity">
    <text evidence="2 7">Belongs to the ATP25 family.</text>
</comment>
<evidence type="ECO:0000256" key="6">
    <source>
        <dbReference type="ARBA" id="ARBA00023136"/>
    </source>
</evidence>
<dbReference type="EMBL" id="BSXN01000375">
    <property type="protein sequence ID" value="GME68304.1"/>
    <property type="molecule type" value="Genomic_DNA"/>
</dbReference>
<dbReference type="InterPro" id="IPR043519">
    <property type="entry name" value="NT_sf"/>
</dbReference>
<comment type="subcellular location">
    <subcellularLocation>
        <location evidence="1 7">Mitochondrion inner membrane</location>
        <topology evidence="1 7">Peripheral membrane protein</topology>
        <orientation evidence="1 7">Matrix side</orientation>
    </subcellularLocation>
</comment>
<comment type="function">
    <text evidence="7">Mitochondrial mRNA stabilization factor.</text>
</comment>
<dbReference type="PANTHER" id="PTHR28087">
    <property type="entry name" value="ATPASE SYNTHESIS PROTEIN 25, MITOCHONDRIAL"/>
    <property type="match status" value="1"/>
</dbReference>
<evidence type="ECO:0000313" key="9">
    <source>
        <dbReference type="EMBL" id="GME68304.1"/>
    </source>
</evidence>
<protein>
    <recommendedName>
        <fullName evidence="7">ATPase synthesis protein 25</fullName>
    </recommendedName>
</protein>
<dbReference type="GO" id="GO:0140053">
    <property type="term" value="P:mitochondrial gene expression"/>
    <property type="evidence" value="ECO:0007669"/>
    <property type="project" value="UniProtKB-UniRule"/>
</dbReference>
<evidence type="ECO:0000256" key="8">
    <source>
        <dbReference type="SAM" id="MobiDB-lite"/>
    </source>
</evidence>
<keyword evidence="4 7" id="KW-0809">Transit peptide</keyword>
<evidence type="ECO:0000256" key="7">
    <source>
        <dbReference type="RuleBase" id="RU367062"/>
    </source>
</evidence>
<keyword evidence="6 7" id="KW-0472">Membrane</keyword>
<feature type="region of interest" description="Disordered" evidence="8">
    <location>
        <begin position="42"/>
        <end position="61"/>
    </location>
</feature>
<feature type="compositionally biased region" description="Polar residues" evidence="8">
    <location>
        <begin position="42"/>
        <end position="55"/>
    </location>
</feature>
<dbReference type="SUPFAM" id="SSF81301">
    <property type="entry name" value="Nucleotidyltransferase"/>
    <property type="match status" value="1"/>
</dbReference>
<accession>A0A9W6SWK0</accession>